<dbReference type="SUPFAM" id="SSF53448">
    <property type="entry name" value="Nucleotide-diphospho-sugar transferases"/>
    <property type="match status" value="1"/>
</dbReference>
<dbReference type="RefSeq" id="WP_118255610.1">
    <property type="nucleotide sequence ID" value="NZ_QRKB01000045.1"/>
</dbReference>
<dbReference type="Proteomes" id="UP000284548">
    <property type="component" value="Unassembled WGS sequence"/>
</dbReference>
<accession>A0A414XUH8</accession>
<comment type="caution">
    <text evidence="3">The sequence shown here is derived from an EMBL/GenBank/DDBJ whole genome shotgun (WGS) entry which is preliminary data.</text>
</comment>
<dbReference type="InterPro" id="IPR029044">
    <property type="entry name" value="Nucleotide-diphossugar_trans"/>
</dbReference>
<dbReference type="PANTHER" id="PTHR43685:SF2">
    <property type="entry name" value="GLYCOSYLTRANSFERASE 2-LIKE DOMAIN-CONTAINING PROTEIN"/>
    <property type="match status" value="1"/>
</dbReference>
<evidence type="ECO:0000259" key="2">
    <source>
        <dbReference type="Pfam" id="PF00535"/>
    </source>
</evidence>
<organism evidence="3 4">
    <name type="scientific">Segatella copri</name>
    <dbReference type="NCBI Taxonomy" id="165179"/>
    <lineage>
        <taxon>Bacteria</taxon>
        <taxon>Pseudomonadati</taxon>
        <taxon>Bacteroidota</taxon>
        <taxon>Bacteroidia</taxon>
        <taxon>Bacteroidales</taxon>
        <taxon>Prevotellaceae</taxon>
        <taxon>Segatella</taxon>
    </lineage>
</organism>
<evidence type="ECO:0000313" key="4">
    <source>
        <dbReference type="Proteomes" id="UP000284548"/>
    </source>
</evidence>
<dbReference type="CDD" id="cd00761">
    <property type="entry name" value="Glyco_tranf_GTA_type"/>
    <property type="match status" value="1"/>
</dbReference>
<reference evidence="3 4" key="1">
    <citation type="submission" date="2018-08" db="EMBL/GenBank/DDBJ databases">
        <title>A genome reference for cultivated species of the human gut microbiota.</title>
        <authorList>
            <person name="Zou Y."/>
            <person name="Xue W."/>
            <person name="Luo G."/>
        </authorList>
    </citation>
    <scope>NUCLEOTIDE SEQUENCE [LARGE SCALE GENOMIC DNA]</scope>
    <source>
        <strain evidence="3 4">AM16-54</strain>
    </source>
</reference>
<protein>
    <submittedName>
        <fullName evidence="3">Glycosyltransferase family 2 protein</fullName>
    </submittedName>
</protein>
<proteinExistence type="predicted"/>
<keyword evidence="1" id="KW-1133">Transmembrane helix</keyword>
<dbReference type="PANTHER" id="PTHR43685">
    <property type="entry name" value="GLYCOSYLTRANSFERASE"/>
    <property type="match status" value="1"/>
</dbReference>
<keyword evidence="1" id="KW-0812">Transmembrane</keyword>
<dbReference type="Pfam" id="PF00535">
    <property type="entry name" value="Glycos_transf_2"/>
    <property type="match status" value="1"/>
</dbReference>
<dbReference type="AlphaFoldDB" id="A0A414XUH8"/>
<gene>
    <name evidence="3" type="ORF">DW192_13640</name>
</gene>
<dbReference type="InterPro" id="IPR050834">
    <property type="entry name" value="Glycosyltransf_2"/>
</dbReference>
<evidence type="ECO:0000313" key="3">
    <source>
        <dbReference type="EMBL" id="RHH77496.1"/>
    </source>
</evidence>
<feature type="transmembrane region" description="Helical" evidence="1">
    <location>
        <begin position="238"/>
        <end position="255"/>
    </location>
</feature>
<name>A0A414XUH8_9BACT</name>
<keyword evidence="1" id="KW-0472">Membrane</keyword>
<dbReference type="EMBL" id="QRKB01000045">
    <property type="protein sequence ID" value="RHH77496.1"/>
    <property type="molecule type" value="Genomic_DNA"/>
</dbReference>
<dbReference type="Gene3D" id="3.90.550.10">
    <property type="entry name" value="Spore Coat Polysaccharide Biosynthesis Protein SpsA, Chain A"/>
    <property type="match status" value="1"/>
</dbReference>
<keyword evidence="3" id="KW-0808">Transferase</keyword>
<dbReference type="InterPro" id="IPR001173">
    <property type="entry name" value="Glyco_trans_2-like"/>
</dbReference>
<dbReference type="GO" id="GO:0016740">
    <property type="term" value="F:transferase activity"/>
    <property type="evidence" value="ECO:0007669"/>
    <property type="project" value="UniProtKB-KW"/>
</dbReference>
<feature type="domain" description="Glycosyltransferase 2-like" evidence="2">
    <location>
        <begin position="8"/>
        <end position="130"/>
    </location>
</feature>
<evidence type="ECO:0000256" key="1">
    <source>
        <dbReference type="SAM" id="Phobius"/>
    </source>
</evidence>
<sequence length="280" mass="32245">MKLSLVQTSQNRHDELVRFVKSLNAQINIDFKEIQLIFIDQGNNESAFEQLNPNIELVYLRHELCSLSKARNLGLNYVKGDYVAFPDDDCWYEPNTLAEVFINFEHGYEGVVAKGMDENDNLTNNFPSKQCKLSKFNHCGAISYCIFLKQIPGLTFDEKLGVGSYLKLSSGEEVDFLLKTMDKIGVNMIYCPTIIVRHPSNSIGLFHNTIQKQYEYARGWGYLLYKHKFPMSIIIKSYARPIGGIVLYCLSLNFFRVKRSFYLLKGRLEGYFIAMKYGRG</sequence>